<name>A0AAD7JLY6_9AGAR</name>
<organism evidence="1 2">
    <name type="scientific">Mycena metata</name>
    <dbReference type="NCBI Taxonomy" id="1033252"/>
    <lineage>
        <taxon>Eukaryota</taxon>
        <taxon>Fungi</taxon>
        <taxon>Dikarya</taxon>
        <taxon>Basidiomycota</taxon>
        <taxon>Agaricomycotina</taxon>
        <taxon>Agaricomycetes</taxon>
        <taxon>Agaricomycetidae</taxon>
        <taxon>Agaricales</taxon>
        <taxon>Marasmiineae</taxon>
        <taxon>Mycenaceae</taxon>
        <taxon>Mycena</taxon>
    </lineage>
</organism>
<sequence length="265" mass="28854">MAEKPAQPNDSDSVFLNNNGSMLDPVLNVPVNMQPPALTLFPGLAPSTMPQPTPIAQPVTQQTLLPGVSAPTHSTTSETQSRRCALCVKNLCPKREGCLGKGGHKHCTCGHPALAPNERVRWTEAMVLAKIAARDREQRRIFATCVNAWRASGARNIHADCAVHVQILPWLAAYTVRGTLADSVPHILTKWCTRHQDVVGSGCPFSLSGSSLSPHPVGALQVSWWEKRSVAETCREEIRRLDLNLKTHWLDDVLSINGVRRGGSS</sequence>
<reference evidence="1" key="1">
    <citation type="submission" date="2023-03" db="EMBL/GenBank/DDBJ databases">
        <title>Massive genome expansion in bonnet fungi (Mycena s.s.) driven by repeated elements and novel gene families across ecological guilds.</title>
        <authorList>
            <consortium name="Lawrence Berkeley National Laboratory"/>
            <person name="Harder C.B."/>
            <person name="Miyauchi S."/>
            <person name="Viragh M."/>
            <person name="Kuo A."/>
            <person name="Thoen E."/>
            <person name="Andreopoulos B."/>
            <person name="Lu D."/>
            <person name="Skrede I."/>
            <person name="Drula E."/>
            <person name="Henrissat B."/>
            <person name="Morin E."/>
            <person name="Kohler A."/>
            <person name="Barry K."/>
            <person name="LaButti K."/>
            <person name="Morin E."/>
            <person name="Salamov A."/>
            <person name="Lipzen A."/>
            <person name="Mereny Z."/>
            <person name="Hegedus B."/>
            <person name="Baldrian P."/>
            <person name="Stursova M."/>
            <person name="Weitz H."/>
            <person name="Taylor A."/>
            <person name="Grigoriev I.V."/>
            <person name="Nagy L.G."/>
            <person name="Martin F."/>
            <person name="Kauserud H."/>
        </authorList>
    </citation>
    <scope>NUCLEOTIDE SEQUENCE</scope>
    <source>
        <strain evidence="1">CBHHK182m</strain>
    </source>
</reference>
<evidence type="ECO:0000313" key="1">
    <source>
        <dbReference type="EMBL" id="KAJ7767680.1"/>
    </source>
</evidence>
<evidence type="ECO:0000313" key="2">
    <source>
        <dbReference type="Proteomes" id="UP001215598"/>
    </source>
</evidence>
<comment type="caution">
    <text evidence="1">The sequence shown here is derived from an EMBL/GenBank/DDBJ whole genome shotgun (WGS) entry which is preliminary data.</text>
</comment>
<dbReference type="AlphaFoldDB" id="A0AAD7JLY6"/>
<protein>
    <submittedName>
        <fullName evidence="1">Uncharacterized protein</fullName>
    </submittedName>
</protein>
<gene>
    <name evidence="1" type="ORF">B0H16DRAFT_1453301</name>
</gene>
<accession>A0AAD7JLY6</accession>
<keyword evidence="2" id="KW-1185">Reference proteome</keyword>
<dbReference type="Proteomes" id="UP001215598">
    <property type="component" value="Unassembled WGS sequence"/>
</dbReference>
<dbReference type="EMBL" id="JARKIB010000021">
    <property type="protein sequence ID" value="KAJ7767680.1"/>
    <property type="molecule type" value="Genomic_DNA"/>
</dbReference>
<proteinExistence type="predicted"/>